<dbReference type="KEGG" id="chk:D4L85_27355"/>
<gene>
    <name evidence="1" type="ORF">D4L85_27355</name>
</gene>
<sequence>MERKKFYFFAKFSGDKGGGQPEVSESKEVFATASAQPHVLREKMKEKQLTHGETITASMSPVRLEAAYGKMVLYFCPLQTLEVLGTITPGDGGDIPDDVVLEKLTVPSEHKPGLYTLKNVQLSSNGSIQVIANAETTWEAYS</sequence>
<dbReference type="Proteomes" id="UP000266183">
    <property type="component" value="Chromosome"/>
</dbReference>
<evidence type="ECO:0000313" key="2">
    <source>
        <dbReference type="Proteomes" id="UP000266183"/>
    </source>
</evidence>
<reference evidence="2" key="1">
    <citation type="submission" date="2018-09" db="EMBL/GenBank/DDBJ databases">
        <title>Chryseolinea sp. KIS68-18 isolated from soil.</title>
        <authorList>
            <person name="Weon H.-Y."/>
            <person name="Kwon S.-W."/>
            <person name="Lee S.A."/>
        </authorList>
    </citation>
    <scope>NUCLEOTIDE SEQUENCE [LARGE SCALE GENOMIC DNA]</scope>
    <source>
        <strain evidence="2">KIS68-18</strain>
    </source>
</reference>
<dbReference type="EMBL" id="CP032382">
    <property type="protein sequence ID" value="AYB34069.1"/>
    <property type="molecule type" value="Genomic_DNA"/>
</dbReference>
<evidence type="ECO:0000313" key="1">
    <source>
        <dbReference type="EMBL" id="AYB34069.1"/>
    </source>
</evidence>
<organism evidence="1 2">
    <name type="scientific">Chryseolinea soli</name>
    <dbReference type="NCBI Taxonomy" id="2321403"/>
    <lineage>
        <taxon>Bacteria</taxon>
        <taxon>Pseudomonadati</taxon>
        <taxon>Bacteroidota</taxon>
        <taxon>Cytophagia</taxon>
        <taxon>Cytophagales</taxon>
        <taxon>Fulvivirgaceae</taxon>
        <taxon>Chryseolinea</taxon>
    </lineage>
</organism>
<name>A0A385SS85_9BACT</name>
<protein>
    <submittedName>
        <fullName evidence="1">Uncharacterized protein</fullName>
    </submittedName>
</protein>
<dbReference type="OrthoDB" id="662375at2"/>
<keyword evidence="2" id="KW-1185">Reference proteome</keyword>
<dbReference type="RefSeq" id="WP_119757293.1">
    <property type="nucleotide sequence ID" value="NZ_CP032382.1"/>
</dbReference>
<accession>A0A385SS85</accession>
<proteinExistence type="predicted"/>
<dbReference type="AlphaFoldDB" id="A0A385SS85"/>